<keyword evidence="2" id="KW-0813">Transport</keyword>
<comment type="caution">
    <text evidence="4">The sequence shown here is derived from an EMBL/GenBank/DDBJ whole genome shotgun (WGS) entry which is preliminary data.</text>
</comment>
<keyword evidence="3" id="KW-0472">Membrane</keyword>
<keyword evidence="2" id="KW-0406">Ion transport</keyword>
<protein>
    <submittedName>
        <fullName evidence="4">Uncharacterized protein</fullName>
    </submittedName>
</protein>
<evidence type="ECO:0000313" key="4">
    <source>
        <dbReference type="EMBL" id="MFC4402046.1"/>
    </source>
</evidence>
<feature type="transmembrane region" description="Helical" evidence="3">
    <location>
        <begin position="50"/>
        <end position="71"/>
    </location>
</feature>
<evidence type="ECO:0000256" key="1">
    <source>
        <dbReference type="ARBA" id="ARBA00022781"/>
    </source>
</evidence>
<evidence type="ECO:0000313" key="5">
    <source>
        <dbReference type="Proteomes" id="UP001595882"/>
    </source>
</evidence>
<feature type="transmembrane region" description="Helical" evidence="3">
    <location>
        <begin position="124"/>
        <end position="144"/>
    </location>
</feature>
<evidence type="ECO:0000256" key="2">
    <source>
        <dbReference type="ARBA" id="ARBA00023065"/>
    </source>
</evidence>
<keyword evidence="5" id="KW-1185">Reference proteome</keyword>
<dbReference type="Gene3D" id="1.20.20.10">
    <property type="entry name" value="F1F0 ATP synthase subunit C"/>
    <property type="match status" value="1"/>
</dbReference>
<keyword evidence="3" id="KW-1133">Transmembrane helix</keyword>
<organism evidence="4 5">
    <name type="scientific">Gracilibacillus xinjiangensis</name>
    <dbReference type="NCBI Taxonomy" id="1193282"/>
    <lineage>
        <taxon>Bacteria</taxon>
        <taxon>Bacillati</taxon>
        <taxon>Bacillota</taxon>
        <taxon>Bacilli</taxon>
        <taxon>Bacillales</taxon>
        <taxon>Bacillaceae</taxon>
        <taxon>Gracilibacillus</taxon>
    </lineage>
</organism>
<dbReference type="Proteomes" id="UP001595882">
    <property type="component" value="Unassembled WGS sequence"/>
</dbReference>
<accession>A0ABV8WTX8</accession>
<sequence length="145" mass="16387">MLSVWSFTIAAIIAGIGILINFKNLMRKIIQRIEQDDFDLQGVQKDQSRYFLFVALIEVIPILLIVLGFVTMEDSRLTFGGKLIPIMIIIGILIFAIAQIWSVNQEVPKEKVSDTEKNWIRTTAFIGFATIYAIPFLSIIGIIII</sequence>
<gene>
    <name evidence="4" type="ORF">ACFOY7_03045</name>
</gene>
<name>A0ABV8WTX8_9BACI</name>
<keyword evidence="1" id="KW-0375">Hydrogen ion transport</keyword>
<dbReference type="EMBL" id="JBHSDT010000003">
    <property type="protein sequence ID" value="MFC4402046.1"/>
    <property type="molecule type" value="Genomic_DNA"/>
</dbReference>
<reference evidence="5" key="1">
    <citation type="journal article" date="2019" name="Int. J. Syst. Evol. Microbiol.">
        <title>The Global Catalogue of Microorganisms (GCM) 10K type strain sequencing project: providing services to taxonomists for standard genome sequencing and annotation.</title>
        <authorList>
            <consortium name="The Broad Institute Genomics Platform"/>
            <consortium name="The Broad Institute Genome Sequencing Center for Infectious Disease"/>
            <person name="Wu L."/>
            <person name="Ma J."/>
        </authorList>
    </citation>
    <scope>NUCLEOTIDE SEQUENCE [LARGE SCALE GENOMIC DNA]</scope>
    <source>
        <strain evidence="5">CCUG 37865</strain>
    </source>
</reference>
<keyword evidence="3" id="KW-0812">Transmembrane</keyword>
<evidence type="ECO:0000256" key="3">
    <source>
        <dbReference type="SAM" id="Phobius"/>
    </source>
</evidence>
<feature type="transmembrane region" description="Helical" evidence="3">
    <location>
        <begin position="83"/>
        <end position="103"/>
    </location>
</feature>
<proteinExistence type="predicted"/>
<dbReference type="InterPro" id="IPR038662">
    <property type="entry name" value="ATP_synth_F0_csu_sf"/>
</dbReference>
<feature type="transmembrane region" description="Helical" evidence="3">
    <location>
        <begin position="6"/>
        <end position="22"/>
    </location>
</feature>
<dbReference type="RefSeq" id="WP_390249257.1">
    <property type="nucleotide sequence ID" value="NZ_JBHSDT010000003.1"/>
</dbReference>